<keyword evidence="3" id="KW-0963">Cytoplasm</keyword>
<evidence type="ECO:0000256" key="1">
    <source>
        <dbReference type="ARBA" id="ARBA00010219"/>
    </source>
</evidence>
<dbReference type="NCBIfam" id="TIGR00652">
    <property type="entry name" value="DapF"/>
    <property type="match status" value="1"/>
</dbReference>
<feature type="binding site" evidence="3">
    <location>
        <begin position="203"/>
        <end position="204"/>
    </location>
    <ligand>
        <name>substrate</name>
    </ligand>
</feature>
<dbReference type="SUPFAM" id="SSF54506">
    <property type="entry name" value="Diaminopimelate epimerase-like"/>
    <property type="match status" value="2"/>
</dbReference>
<comment type="function">
    <text evidence="3">Catalyzes the stereoinversion of LL-2,6-diaminopimelate (L,L-DAP) to meso-diaminopimelate (meso-DAP), a precursor of L-lysine and an essential component of the bacterial peptidoglycan.</text>
</comment>
<reference evidence="5 6" key="1">
    <citation type="submission" date="2020-10" db="EMBL/GenBank/DDBJ databases">
        <title>Ca. Dormibacterota MAGs.</title>
        <authorList>
            <person name="Montgomery K."/>
        </authorList>
    </citation>
    <scope>NUCLEOTIDE SEQUENCE [LARGE SCALE GENOMIC DNA]</scope>
    <source>
        <strain evidence="5">SC8811_S16_3</strain>
    </source>
</reference>
<accession>A0A934NHA7</accession>
<keyword evidence="2 3" id="KW-0413">Isomerase</keyword>
<feature type="binding site" evidence="3">
    <location>
        <position position="152"/>
    </location>
    <ligand>
        <name>substrate</name>
    </ligand>
</feature>
<keyword evidence="3" id="KW-0028">Amino-acid biosynthesis</keyword>
<dbReference type="EMBL" id="JAEKNQ010000033">
    <property type="protein sequence ID" value="MBJ7603247.1"/>
    <property type="molecule type" value="Genomic_DNA"/>
</dbReference>
<dbReference type="EC" id="5.1.1.7" evidence="3 4"/>
<feature type="site" description="Could be important to modulate the pK values of the two catalytic cysteine residues" evidence="3">
    <location>
        <position position="203"/>
    </location>
</feature>
<dbReference type="Pfam" id="PF01678">
    <property type="entry name" value="DAP_epimerase"/>
    <property type="match status" value="2"/>
</dbReference>
<feature type="binding site" evidence="3">
    <location>
        <position position="66"/>
    </location>
    <ligand>
        <name>substrate</name>
    </ligand>
</feature>
<dbReference type="GO" id="GO:0008837">
    <property type="term" value="F:diaminopimelate epimerase activity"/>
    <property type="evidence" value="ECO:0007669"/>
    <property type="project" value="UniProtKB-UniRule"/>
</dbReference>
<dbReference type="InterPro" id="IPR001653">
    <property type="entry name" value="DAP_epimerase_DapF"/>
</dbReference>
<dbReference type="PANTHER" id="PTHR31689:SF0">
    <property type="entry name" value="DIAMINOPIMELATE EPIMERASE"/>
    <property type="match status" value="1"/>
</dbReference>
<feature type="site" description="Could be important to modulate the pK values of the two catalytic cysteine residues" evidence="3">
    <location>
        <position position="154"/>
    </location>
</feature>
<dbReference type="GO" id="GO:0009089">
    <property type="term" value="P:lysine biosynthetic process via diaminopimelate"/>
    <property type="evidence" value="ECO:0007669"/>
    <property type="project" value="UniProtKB-UniRule"/>
</dbReference>
<dbReference type="GO" id="GO:0005829">
    <property type="term" value="C:cytosol"/>
    <property type="evidence" value="ECO:0007669"/>
    <property type="project" value="TreeGrafter"/>
</dbReference>
<name>A0A934NHA7_9BACT</name>
<comment type="subcellular location">
    <subcellularLocation>
        <location evidence="3">Cytoplasm</location>
    </subcellularLocation>
</comment>
<evidence type="ECO:0000256" key="2">
    <source>
        <dbReference type="ARBA" id="ARBA00023235"/>
    </source>
</evidence>
<evidence type="ECO:0000313" key="5">
    <source>
        <dbReference type="EMBL" id="MBJ7603247.1"/>
    </source>
</evidence>
<dbReference type="HAMAP" id="MF_00197">
    <property type="entry name" value="DAP_epimerase"/>
    <property type="match status" value="1"/>
</dbReference>
<evidence type="ECO:0000256" key="3">
    <source>
        <dbReference type="HAMAP-Rule" id="MF_00197"/>
    </source>
</evidence>
<evidence type="ECO:0000313" key="6">
    <source>
        <dbReference type="Proteomes" id="UP000620075"/>
    </source>
</evidence>
<dbReference type="PANTHER" id="PTHR31689">
    <property type="entry name" value="DIAMINOPIMELATE EPIMERASE, CHLOROPLASTIC"/>
    <property type="match status" value="1"/>
</dbReference>
<dbReference type="Gene3D" id="3.10.310.10">
    <property type="entry name" value="Diaminopimelate Epimerase, Chain A, domain 1"/>
    <property type="match status" value="2"/>
</dbReference>
<dbReference type="RefSeq" id="WP_338178942.1">
    <property type="nucleotide sequence ID" value="NZ_JAEKNQ010000033.1"/>
</dbReference>
<protein>
    <recommendedName>
        <fullName evidence="3 4">Diaminopimelate epimerase</fullName>
        <shortName evidence="3">DAP epimerase</shortName>
        <ecNumber evidence="3 4">5.1.1.7</ecNumber>
    </recommendedName>
    <alternativeName>
        <fullName evidence="3">PLP-independent amino acid racemase</fullName>
    </alternativeName>
</protein>
<feature type="binding site" evidence="3">
    <location>
        <position position="185"/>
    </location>
    <ligand>
        <name>substrate</name>
    </ligand>
</feature>
<dbReference type="Proteomes" id="UP000620075">
    <property type="component" value="Unassembled WGS sequence"/>
</dbReference>
<feature type="binding site" evidence="3">
    <location>
        <position position="19"/>
    </location>
    <ligand>
        <name>substrate</name>
    </ligand>
</feature>
<comment type="subunit">
    <text evidence="3">Homodimer.</text>
</comment>
<dbReference type="AlphaFoldDB" id="A0A934NHA7"/>
<comment type="pathway">
    <text evidence="3">Amino-acid biosynthesis; L-lysine biosynthesis via DAP pathway; DL-2,6-diaminopimelate from LL-2,6-diaminopimelate: step 1/1.</text>
</comment>
<comment type="catalytic activity">
    <reaction evidence="3">
        <text>(2S,6S)-2,6-diaminopimelate = meso-2,6-diaminopimelate</text>
        <dbReference type="Rhea" id="RHEA:15393"/>
        <dbReference type="ChEBI" id="CHEBI:57609"/>
        <dbReference type="ChEBI" id="CHEBI:57791"/>
        <dbReference type="EC" id="5.1.1.7"/>
    </reaction>
</comment>
<keyword evidence="3" id="KW-0457">Lysine biosynthesis</keyword>
<organism evidence="5 6">
    <name type="scientific">Candidatus Dormiibacter inghamiae</name>
    <dbReference type="NCBI Taxonomy" id="3127013"/>
    <lineage>
        <taxon>Bacteria</taxon>
        <taxon>Bacillati</taxon>
        <taxon>Candidatus Dormiibacterota</taxon>
        <taxon>Candidatus Dormibacteria</taxon>
        <taxon>Candidatus Dormibacterales</taxon>
        <taxon>Candidatus Dormibacteraceae</taxon>
        <taxon>Candidatus Dormiibacter</taxon>
    </lineage>
</organism>
<feature type="binding site" evidence="3">
    <location>
        <begin position="213"/>
        <end position="214"/>
    </location>
    <ligand>
        <name>substrate</name>
    </ligand>
</feature>
<evidence type="ECO:0000256" key="4">
    <source>
        <dbReference type="NCBIfam" id="TIGR00652"/>
    </source>
</evidence>
<comment type="similarity">
    <text evidence="1 3">Belongs to the diaminopimelate epimerase family.</text>
</comment>
<comment type="caution">
    <text evidence="5">The sequence shown here is derived from an EMBL/GenBank/DDBJ whole genome shotgun (WGS) entry which is preliminary data.</text>
</comment>
<gene>
    <name evidence="3 5" type="primary">dapF</name>
    <name evidence="5" type="ORF">JF888_08690</name>
</gene>
<sequence length="279" mass="29877">MTSAPPARLDLVKYQALGNDYLVLDLPAPLEAVVQLLPQICDRHRGVGSDGLLAFDPATFALRIFNPDSSEAEKSGSGLRIAACHAVLEHGATGRLAIATRDRVNEILVLQRRGPEVVSRLDIGTPRFEPDSCLELETSAGRVSCRPVDVGNPHCVVFGQPVTAERCRQLGPLLENHTRFPNRTNVQLAEPLGRDRARVEIWERGAGYTLASGTSASAVAAALIRSGHCNSSLEVLMPGGTLQVEQLADGHLVQIGPARRVCGISLRLDDLAGPVPEKP</sequence>
<comment type="caution">
    <text evidence="3">Lacks conserved residue(s) required for the propagation of feature annotation.</text>
</comment>
<proteinExistence type="inferred from homology"/>